<dbReference type="AlphaFoldDB" id="A0A0V0SKP4"/>
<evidence type="ECO:0000256" key="1">
    <source>
        <dbReference type="SAM" id="MobiDB-lite"/>
    </source>
</evidence>
<reference evidence="3 4" key="1">
    <citation type="submission" date="2015-01" db="EMBL/GenBank/DDBJ databases">
        <title>Evolution of Trichinella species and genotypes.</title>
        <authorList>
            <person name="Korhonen P.K."/>
            <person name="Edoardo P."/>
            <person name="Giuseppe L.R."/>
            <person name="Gasser R.B."/>
        </authorList>
    </citation>
    <scope>NUCLEOTIDE SEQUENCE [LARGE SCALE GENOMIC DNA]</scope>
    <source>
        <strain evidence="3">ISS37</strain>
    </source>
</reference>
<protein>
    <submittedName>
        <fullName evidence="3">Uncharacterized protein</fullName>
    </submittedName>
</protein>
<sequence length="152" mass="17809">MSTFNRNTVENFIILKFNILHNKMSDTSSLHKRLYAVLKTFLNGATEQKLTSEFNYFAGYDIPFENYAMMKVLCCTLRSLMDNIHQWKISIDISKFYNIFLIIYLFLIFICDYVPPKRNANAASSSSERAITETETNPIEEIEQPEEQQSFF</sequence>
<gene>
    <name evidence="3" type="ORF">T07_3415</name>
</gene>
<evidence type="ECO:0000313" key="3">
    <source>
        <dbReference type="EMBL" id="KRX27212.1"/>
    </source>
</evidence>
<feature type="transmembrane region" description="Helical" evidence="2">
    <location>
        <begin position="96"/>
        <end position="115"/>
    </location>
</feature>
<feature type="compositionally biased region" description="Low complexity" evidence="1">
    <location>
        <begin position="120"/>
        <end position="137"/>
    </location>
</feature>
<accession>A0A0V0SKP4</accession>
<comment type="caution">
    <text evidence="3">The sequence shown here is derived from an EMBL/GenBank/DDBJ whole genome shotgun (WGS) entry which is preliminary data.</text>
</comment>
<evidence type="ECO:0000313" key="4">
    <source>
        <dbReference type="Proteomes" id="UP000054630"/>
    </source>
</evidence>
<dbReference type="OrthoDB" id="10034606at2759"/>
<dbReference type="EMBL" id="JYDL01000004">
    <property type="protein sequence ID" value="KRX27212.1"/>
    <property type="molecule type" value="Genomic_DNA"/>
</dbReference>
<name>A0A0V0SKP4_9BILA</name>
<dbReference type="Proteomes" id="UP000054630">
    <property type="component" value="Unassembled WGS sequence"/>
</dbReference>
<keyword evidence="2" id="KW-0812">Transmembrane</keyword>
<proteinExistence type="predicted"/>
<organism evidence="3 4">
    <name type="scientific">Trichinella nelsoni</name>
    <dbReference type="NCBI Taxonomy" id="6336"/>
    <lineage>
        <taxon>Eukaryota</taxon>
        <taxon>Metazoa</taxon>
        <taxon>Ecdysozoa</taxon>
        <taxon>Nematoda</taxon>
        <taxon>Enoplea</taxon>
        <taxon>Dorylaimia</taxon>
        <taxon>Trichinellida</taxon>
        <taxon>Trichinellidae</taxon>
        <taxon>Trichinella</taxon>
    </lineage>
</organism>
<feature type="region of interest" description="Disordered" evidence="1">
    <location>
        <begin position="120"/>
        <end position="152"/>
    </location>
</feature>
<keyword evidence="2" id="KW-0472">Membrane</keyword>
<keyword evidence="4" id="KW-1185">Reference proteome</keyword>
<keyword evidence="2" id="KW-1133">Transmembrane helix</keyword>
<evidence type="ECO:0000256" key="2">
    <source>
        <dbReference type="SAM" id="Phobius"/>
    </source>
</evidence>